<protein>
    <submittedName>
        <fullName evidence="2">Uncharacterized protein</fullName>
    </submittedName>
</protein>
<feature type="transmembrane region" description="Helical" evidence="1">
    <location>
        <begin position="21"/>
        <end position="40"/>
    </location>
</feature>
<organism evidence="2 3">
    <name type="scientific">Stylosanthes scabra</name>
    <dbReference type="NCBI Taxonomy" id="79078"/>
    <lineage>
        <taxon>Eukaryota</taxon>
        <taxon>Viridiplantae</taxon>
        <taxon>Streptophyta</taxon>
        <taxon>Embryophyta</taxon>
        <taxon>Tracheophyta</taxon>
        <taxon>Spermatophyta</taxon>
        <taxon>Magnoliopsida</taxon>
        <taxon>eudicotyledons</taxon>
        <taxon>Gunneridae</taxon>
        <taxon>Pentapetalae</taxon>
        <taxon>rosids</taxon>
        <taxon>fabids</taxon>
        <taxon>Fabales</taxon>
        <taxon>Fabaceae</taxon>
        <taxon>Papilionoideae</taxon>
        <taxon>50 kb inversion clade</taxon>
        <taxon>dalbergioids sensu lato</taxon>
        <taxon>Dalbergieae</taxon>
        <taxon>Pterocarpus clade</taxon>
        <taxon>Stylosanthes</taxon>
    </lineage>
</organism>
<name>A0ABU6XZV0_9FABA</name>
<dbReference type="EMBL" id="JASCZI010214467">
    <property type="protein sequence ID" value="MED6202073.1"/>
    <property type="molecule type" value="Genomic_DNA"/>
</dbReference>
<feature type="transmembrane region" description="Helical" evidence="1">
    <location>
        <begin position="52"/>
        <end position="73"/>
    </location>
</feature>
<accession>A0ABU6XZV0</accession>
<keyword evidence="1" id="KW-0472">Membrane</keyword>
<reference evidence="2 3" key="1">
    <citation type="journal article" date="2023" name="Plants (Basel)">
        <title>Bridging the Gap: Combining Genomics and Transcriptomics Approaches to Understand Stylosanthes scabra, an Orphan Legume from the Brazilian Caatinga.</title>
        <authorList>
            <person name="Ferreira-Neto J.R.C."/>
            <person name="da Silva M.D."/>
            <person name="Binneck E."/>
            <person name="de Melo N.F."/>
            <person name="da Silva R.H."/>
            <person name="de Melo A.L.T.M."/>
            <person name="Pandolfi V."/>
            <person name="Bustamante F.O."/>
            <person name="Brasileiro-Vidal A.C."/>
            <person name="Benko-Iseppon A.M."/>
        </authorList>
    </citation>
    <scope>NUCLEOTIDE SEQUENCE [LARGE SCALE GENOMIC DNA]</scope>
    <source>
        <tissue evidence="2">Leaves</tissue>
    </source>
</reference>
<evidence type="ECO:0000313" key="3">
    <source>
        <dbReference type="Proteomes" id="UP001341840"/>
    </source>
</evidence>
<keyword evidence="3" id="KW-1185">Reference proteome</keyword>
<comment type="caution">
    <text evidence="2">The sequence shown here is derived from an EMBL/GenBank/DDBJ whole genome shotgun (WGS) entry which is preliminary data.</text>
</comment>
<dbReference type="Proteomes" id="UP001341840">
    <property type="component" value="Unassembled WGS sequence"/>
</dbReference>
<sequence length="91" mass="10296">LHYQHHQALKKKPRQHMGHTTIAISFLTRLSPFILFSPVFCQSTAPPRSFAPSLSSTFLPLFVASSFVSRCVAFRRACLSNRAHHHSHLLS</sequence>
<evidence type="ECO:0000256" key="1">
    <source>
        <dbReference type="SAM" id="Phobius"/>
    </source>
</evidence>
<keyword evidence="1" id="KW-0812">Transmembrane</keyword>
<gene>
    <name evidence="2" type="ORF">PIB30_101725</name>
</gene>
<feature type="non-terminal residue" evidence="2">
    <location>
        <position position="1"/>
    </location>
</feature>
<keyword evidence="1" id="KW-1133">Transmembrane helix</keyword>
<proteinExistence type="predicted"/>
<evidence type="ECO:0000313" key="2">
    <source>
        <dbReference type="EMBL" id="MED6202073.1"/>
    </source>
</evidence>